<organism evidence="1 2">
    <name type="scientific">Acetobacter malorum</name>
    <dbReference type="NCBI Taxonomy" id="178901"/>
    <lineage>
        <taxon>Bacteria</taxon>
        <taxon>Pseudomonadati</taxon>
        <taxon>Pseudomonadota</taxon>
        <taxon>Alphaproteobacteria</taxon>
        <taxon>Acetobacterales</taxon>
        <taxon>Acetobacteraceae</taxon>
        <taxon>Acetobacter</taxon>
    </lineage>
</organism>
<accession>A0A149URI9</accession>
<protein>
    <submittedName>
        <fullName evidence="1">Uncharacterized protein</fullName>
    </submittedName>
</protein>
<name>A0A149URI9_9PROT</name>
<dbReference type="AlphaFoldDB" id="A0A149URI9"/>
<proteinExistence type="predicted"/>
<comment type="caution">
    <text evidence="1">The sequence shown here is derived from an EMBL/GenBank/DDBJ whole genome shotgun (WGS) entry which is preliminary data.</text>
</comment>
<gene>
    <name evidence="1" type="ORF">AD951_02665</name>
</gene>
<evidence type="ECO:0000313" key="2">
    <source>
        <dbReference type="Proteomes" id="UP000075377"/>
    </source>
</evidence>
<evidence type="ECO:0000313" key="1">
    <source>
        <dbReference type="EMBL" id="KXV70528.1"/>
    </source>
</evidence>
<sequence>MEEGGPSFLEASASCISDAGVTGMTDPMTAFYFRPVSIALAIGFCFCGEPAFAETGVFENMAHAMESALPDHGHFSSPVFLSPGMVLAFGSEKYAIMGSDPCPRDRADIFSKTPYGCVNVTIGQVKGIYLTPVDGKDTFRGVVSFTKTPDQVNIVLEAISSPDGHLRTFQPPLIGVLAHDEVHASK</sequence>
<dbReference type="PATRIC" id="fig|178901.14.peg.2329"/>
<dbReference type="EMBL" id="LHZX01000221">
    <property type="protein sequence ID" value="KXV70528.1"/>
    <property type="molecule type" value="Genomic_DNA"/>
</dbReference>
<reference evidence="1 2" key="1">
    <citation type="submission" date="2015-06" db="EMBL/GenBank/DDBJ databases">
        <title>Improved classification and identification of acetic acid bacteria using matrix-assisted laser desorption/ionization time-of-flight mass spectrometry; Gluconobacter nephelii and Gluconobacter uchimurae are later heterotypic synonyms of Gluconobacter japonicus and Gluconobacter oxydans, respectively.</title>
        <authorList>
            <person name="Li L."/>
            <person name="Cleenwerck I."/>
            <person name="De Vuyst L."/>
            <person name="Vandamme P."/>
        </authorList>
    </citation>
    <scope>NUCLEOTIDE SEQUENCE [LARGE SCALE GENOMIC DNA]</scope>
    <source>
        <strain evidence="1 2">LMG 1699</strain>
    </source>
</reference>
<dbReference type="Proteomes" id="UP000075377">
    <property type="component" value="Unassembled WGS sequence"/>
</dbReference>